<accession>A0A183L9J8</accession>
<reference evidence="1 2" key="1">
    <citation type="submission" date="2018-11" db="EMBL/GenBank/DDBJ databases">
        <authorList>
            <consortium name="Pathogen Informatics"/>
        </authorList>
    </citation>
    <scope>NUCLEOTIDE SEQUENCE [LARGE SCALE GENOMIC DNA]</scope>
    <source>
        <strain evidence="1 2">Zambia</strain>
    </source>
</reference>
<protein>
    <submittedName>
        <fullName evidence="1">Uncharacterized protein</fullName>
    </submittedName>
</protein>
<gene>
    <name evidence="1" type="ORF">SMRZ_LOCUS473</name>
</gene>
<sequence>MVNIEKKSLNFIGHNNDVRGIPLSAKHVGQPGRFSSTVHTGLLTDRLRSNAKIINSRDNTIGTYFTNDEAIAKSTVLAHQDIKTPINIFVYESVLATREVFQQWVDNAQPPLSPFSKHLQDNELQFDTYARETSLSLSRERTGIEHNWGRIKERSISMCQEILGRKKYHHKDWIPIETTNRIRERKNKKTAINNSRTRTQKSKQG</sequence>
<proteinExistence type="predicted"/>
<name>A0A183L9J8_9TREM</name>
<evidence type="ECO:0000313" key="1">
    <source>
        <dbReference type="EMBL" id="VDO48371.1"/>
    </source>
</evidence>
<keyword evidence="2" id="KW-1185">Reference proteome</keyword>
<organism evidence="1 2">
    <name type="scientific">Schistosoma margrebowiei</name>
    <dbReference type="NCBI Taxonomy" id="48269"/>
    <lineage>
        <taxon>Eukaryota</taxon>
        <taxon>Metazoa</taxon>
        <taxon>Spiralia</taxon>
        <taxon>Lophotrochozoa</taxon>
        <taxon>Platyhelminthes</taxon>
        <taxon>Trematoda</taxon>
        <taxon>Digenea</taxon>
        <taxon>Strigeidida</taxon>
        <taxon>Schistosomatoidea</taxon>
        <taxon>Schistosomatidae</taxon>
        <taxon>Schistosoma</taxon>
    </lineage>
</organism>
<dbReference type="Proteomes" id="UP000277204">
    <property type="component" value="Unassembled WGS sequence"/>
</dbReference>
<dbReference type="AlphaFoldDB" id="A0A183L9J8"/>
<evidence type="ECO:0000313" key="2">
    <source>
        <dbReference type="Proteomes" id="UP000277204"/>
    </source>
</evidence>
<dbReference type="EMBL" id="UZAI01000089">
    <property type="protein sequence ID" value="VDO48371.1"/>
    <property type="molecule type" value="Genomic_DNA"/>
</dbReference>